<dbReference type="EMBL" id="KZ825330">
    <property type="protein sequence ID" value="RAH47386.1"/>
    <property type="molecule type" value="Genomic_DNA"/>
</dbReference>
<sequence length="1127" mass="127343">MRIGDPADRTALGWAISEKRDPSIIFQLLESSFFFPPDPAQDQVHRSPESERAPIVEWLLDESREQERLGHRVPVLYWALLNAQKKLCEAVMGQNSGSPAQLEDRCGATWLHVIALSGNVDGLQWMNALSYDWSAHLLIKASRGFTPLHAAVKNGHEEMVRILLVMIDRKDASQVLDVILGEGKDAESAIAVAVVNNEPEIEEQLWNKLRELFEAKEPSTSPGLMQDGEDAHRKGEWCNTAERVVGAAAWRYTTGEEKYLNGFMDIYSAGKARAKGMGPLDFVVNYRFPTALWWLLSSGEYFGEILFRKGNELKNYGDGGDPANDRENGPAATGIIMNLLTNPPSLRRPSNGKLSPEFEYERSVPQTDKTYAIVLDVTIKAKAQIAIKLKRGEIREILYGRGPNSIMMDTGYRDLQAMQDELFKGTTALSKKSAAEQPSAPPRESKHTTGKQGESADSGPMKQKQMRWVHIPTNNLQYVKELMVRISREKEHSQSTHRRLAKLVKRSWVEIPAGGEKHYMKPQCGLVKEEGVSMFALYFPYISWGAGPPKAQNHGKNEHNGQDHTEPGVDLHTEQQDPKSQSTSERRPKATSQTGPQPDGKFSWPESKQDTRKIVHEALTLDQYYYDSISNTYTRDRDQALSRLFKTKKEKRARQSTQSLEEQRSKQIPHEQERNDQDRSYASQKDEAESFQILKVNQLWLWILHDDTIITSVTQEVEDGEKTFLERVLDKLNQADFDIPEEKKEQASSLPAYQIRIVQGILDTARDMFDARDILIDPPLKEKIAPLEVYRRAIQTMRDEEIFLFAGFRDALNLKARKGESQARKPLQQNGVSSERGSEPQNYWESESTSENPYERIDVETNVLHEIKDILDELNILKSLAHDQDNVVSQLGKIGSQAKSKFALSEASNDIQGMVRDATSIQADINTLLDLKQKKAGIVEAQATRSQSDTVMSFTVVTIIFLPASFLTSLFALDISDFPHENGNLAYQGRWIFPIIFGVSLVVSAFFVALAYNANWLKILIQRGMEHNRHGGWYETMRKRSQSLFHRGETKGGNHQDNNEKPHTEPATPVEKQSRSEAPRSPGTRGWTVHAILPFMKHTKPGSDVEGQHYAERAQTPSSHEQGPLKV</sequence>
<protein>
    <submittedName>
        <fullName evidence="1">Uncharacterized protein</fullName>
    </submittedName>
</protein>
<name>A0ACD1GE57_9EURO</name>
<organism evidence="1 2">
    <name type="scientific">Aspergillus brunneoviolaceus CBS 621.78</name>
    <dbReference type="NCBI Taxonomy" id="1450534"/>
    <lineage>
        <taxon>Eukaryota</taxon>
        <taxon>Fungi</taxon>
        <taxon>Dikarya</taxon>
        <taxon>Ascomycota</taxon>
        <taxon>Pezizomycotina</taxon>
        <taxon>Eurotiomycetes</taxon>
        <taxon>Eurotiomycetidae</taxon>
        <taxon>Eurotiales</taxon>
        <taxon>Aspergillaceae</taxon>
        <taxon>Aspergillus</taxon>
        <taxon>Aspergillus subgen. Circumdati</taxon>
    </lineage>
</organism>
<keyword evidence="2" id="KW-1185">Reference proteome</keyword>
<evidence type="ECO:0000313" key="1">
    <source>
        <dbReference type="EMBL" id="RAH47386.1"/>
    </source>
</evidence>
<evidence type="ECO:0000313" key="2">
    <source>
        <dbReference type="Proteomes" id="UP000249057"/>
    </source>
</evidence>
<dbReference type="Proteomes" id="UP000249057">
    <property type="component" value="Unassembled WGS sequence"/>
</dbReference>
<gene>
    <name evidence="1" type="ORF">BO95DRAFT_84082</name>
</gene>
<reference evidence="1" key="1">
    <citation type="submission" date="2018-02" db="EMBL/GenBank/DDBJ databases">
        <title>The genomes of Aspergillus section Nigri reveals drivers in fungal speciation.</title>
        <authorList>
            <consortium name="DOE Joint Genome Institute"/>
            <person name="Vesth T.C."/>
            <person name="Nybo J."/>
            <person name="Theobald S."/>
            <person name="Brandl J."/>
            <person name="Frisvad J.C."/>
            <person name="Nielsen K.F."/>
            <person name="Lyhne E.K."/>
            <person name="Kogle M.E."/>
            <person name="Kuo A."/>
            <person name="Riley R."/>
            <person name="Clum A."/>
            <person name="Nolan M."/>
            <person name="Lipzen A."/>
            <person name="Salamov A."/>
            <person name="Henrissat B."/>
            <person name="Wiebenga A."/>
            <person name="De vries R.P."/>
            <person name="Grigoriev I.V."/>
            <person name="Mortensen U.H."/>
            <person name="Andersen M.R."/>
            <person name="Baker S.E."/>
        </authorList>
    </citation>
    <scope>NUCLEOTIDE SEQUENCE</scope>
    <source>
        <strain evidence="1">CBS 621.78</strain>
    </source>
</reference>
<proteinExistence type="predicted"/>
<accession>A0ACD1GE57</accession>